<dbReference type="GO" id="GO:0005634">
    <property type="term" value="C:nucleus"/>
    <property type="evidence" value="ECO:0007669"/>
    <property type="project" value="UniProtKB-SubCell"/>
</dbReference>
<sequence length="425" mass="47769">MPPKNPKKRAVQTIDTSLTPLEINEDISVISESAPQTPTATTASQKSAPEEPSSTPTEESNMSKKRKTTSDIWTHFDTAGHGQELKAICKYYLSKLSARSTSGTNHLWRHIDQCLSYQSKNKQSLLRFATSGSIDPGSTWTFSPQISRDLLTKMIIAHEQPFSSIEYPLFKAFINSLQPKFKIYTCNTLKADIFSMFSSMKVKLITELKEVDRVALTTDLWTSSNQSPFMVVTAHFVSPDWSLNKRIISFKELPAPHTGLAIAEQLINTIVEWKILNKVGAITVDNASSNDVAINRVRMVLNERSTSPPEMNGRYFHVRCAAHIINLVVKDGLKIVSSAVNKIRESVRYSKSTSSRKQLFQEAINLTNTKLPALPSVDVPTRWNSTYHMMNSALPYKEVFLNLSMSDANYTHCPTSDEWDEIKTI</sequence>
<evidence type="ECO:0000256" key="2">
    <source>
        <dbReference type="ARBA" id="ARBA00022723"/>
    </source>
</evidence>
<dbReference type="InterPro" id="IPR052035">
    <property type="entry name" value="ZnF_BED_domain_contain"/>
</dbReference>
<comment type="caution">
    <text evidence="7">The sequence shown here is derived from an EMBL/GenBank/DDBJ whole genome shotgun (WGS) entry which is preliminary data.</text>
</comment>
<evidence type="ECO:0000256" key="6">
    <source>
        <dbReference type="SAM" id="MobiDB-lite"/>
    </source>
</evidence>
<feature type="compositionally biased region" description="Low complexity" evidence="6">
    <location>
        <begin position="31"/>
        <end position="60"/>
    </location>
</feature>
<comment type="subcellular location">
    <subcellularLocation>
        <location evidence="1">Nucleus</location>
    </subcellularLocation>
</comment>
<dbReference type="Proteomes" id="UP000325313">
    <property type="component" value="Unassembled WGS sequence"/>
</dbReference>
<keyword evidence="5" id="KW-0539">Nucleus</keyword>
<dbReference type="SUPFAM" id="SSF53098">
    <property type="entry name" value="Ribonuclease H-like"/>
    <property type="match status" value="1"/>
</dbReference>
<gene>
    <name evidence="7" type="ORF">PGTUg99_002066</name>
</gene>
<dbReference type="EMBL" id="VDEP01000515">
    <property type="protein sequence ID" value="KAA1064109.1"/>
    <property type="molecule type" value="Genomic_DNA"/>
</dbReference>
<keyword evidence="4" id="KW-0862">Zinc</keyword>
<dbReference type="PANTHER" id="PTHR46481">
    <property type="entry name" value="ZINC FINGER BED DOMAIN-CONTAINING PROTEIN 4"/>
    <property type="match status" value="1"/>
</dbReference>
<protein>
    <recommendedName>
        <fullName evidence="9">BED-type domain-containing protein</fullName>
    </recommendedName>
</protein>
<proteinExistence type="predicted"/>
<evidence type="ECO:0000256" key="5">
    <source>
        <dbReference type="ARBA" id="ARBA00023242"/>
    </source>
</evidence>
<organism evidence="7 8">
    <name type="scientific">Puccinia graminis f. sp. tritici</name>
    <dbReference type="NCBI Taxonomy" id="56615"/>
    <lineage>
        <taxon>Eukaryota</taxon>
        <taxon>Fungi</taxon>
        <taxon>Dikarya</taxon>
        <taxon>Basidiomycota</taxon>
        <taxon>Pucciniomycotina</taxon>
        <taxon>Pucciniomycetes</taxon>
        <taxon>Pucciniales</taxon>
        <taxon>Pucciniaceae</taxon>
        <taxon>Puccinia</taxon>
    </lineage>
</organism>
<evidence type="ECO:0000256" key="4">
    <source>
        <dbReference type="ARBA" id="ARBA00022833"/>
    </source>
</evidence>
<dbReference type="PANTHER" id="PTHR46481:SF10">
    <property type="entry name" value="ZINC FINGER BED DOMAIN-CONTAINING PROTEIN 39"/>
    <property type="match status" value="1"/>
</dbReference>
<evidence type="ECO:0000313" key="7">
    <source>
        <dbReference type="EMBL" id="KAA1064109.1"/>
    </source>
</evidence>
<evidence type="ECO:0000256" key="1">
    <source>
        <dbReference type="ARBA" id="ARBA00004123"/>
    </source>
</evidence>
<dbReference type="SMART" id="SM00614">
    <property type="entry name" value="ZnF_BED"/>
    <property type="match status" value="1"/>
</dbReference>
<dbReference type="AlphaFoldDB" id="A0A5B0LIC3"/>
<dbReference type="InterPro" id="IPR012337">
    <property type="entry name" value="RNaseH-like_sf"/>
</dbReference>
<evidence type="ECO:0000313" key="8">
    <source>
        <dbReference type="Proteomes" id="UP000325313"/>
    </source>
</evidence>
<accession>A0A5B0LIC3</accession>
<keyword evidence="3" id="KW-0863">Zinc-finger</keyword>
<dbReference type="GO" id="GO:0008270">
    <property type="term" value="F:zinc ion binding"/>
    <property type="evidence" value="ECO:0007669"/>
    <property type="project" value="UniProtKB-KW"/>
</dbReference>
<feature type="region of interest" description="Disordered" evidence="6">
    <location>
        <begin position="25"/>
        <end position="68"/>
    </location>
</feature>
<reference evidence="7 8" key="1">
    <citation type="submission" date="2019-05" db="EMBL/GenBank/DDBJ databases">
        <title>Emergence of the Ug99 lineage of the wheat stem rust pathogen through somatic hybridization.</title>
        <authorList>
            <person name="Li F."/>
            <person name="Upadhyaya N.M."/>
            <person name="Sperschneider J."/>
            <person name="Matny O."/>
            <person name="Nguyen-Phuc H."/>
            <person name="Mago R."/>
            <person name="Raley C."/>
            <person name="Miller M.E."/>
            <person name="Silverstein K.A.T."/>
            <person name="Henningsen E."/>
            <person name="Hirsch C.D."/>
            <person name="Visser B."/>
            <person name="Pretorius Z.A."/>
            <person name="Steffenson B.J."/>
            <person name="Schwessinger B."/>
            <person name="Dodds P.N."/>
            <person name="Figueroa M."/>
        </authorList>
    </citation>
    <scope>NUCLEOTIDE SEQUENCE [LARGE SCALE GENOMIC DNA]</scope>
    <source>
        <strain evidence="7 8">Ug99</strain>
    </source>
</reference>
<name>A0A5B0LIC3_PUCGR</name>
<keyword evidence="2" id="KW-0479">Metal-binding</keyword>
<evidence type="ECO:0000256" key="3">
    <source>
        <dbReference type="ARBA" id="ARBA00022771"/>
    </source>
</evidence>
<evidence type="ECO:0008006" key="9">
    <source>
        <dbReference type="Google" id="ProtNLM"/>
    </source>
</evidence>